<feature type="transmembrane region" description="Helical" evidence="1">
    <location>
        <begin position="158"/>
        <end position="182"/>
    </location>
</feature>
<name>A0ABP6W7C4_9ACTN</name>
<reference evidence="3" key="1">
    <citation type="journal article" date="2019" name="Int. J. Syst. Evol. Microbiol.">
        <title>The Global Catalogue of Microorganisms (GCM) 10K type strain sequencing project: providing services to taxonomists for standard genome sequencing and annotation.</title>
        <authorList>
            <consortium name="The Broad Institute Genomics Platform"/>
            <consortium name="The Broad Institute Genome Sequencing Center for Infectious Disease"/>
            <person name="Wu L."/>
            <person name="Ma J."/>
        </authorList>
    </citation>
    <scope>NUCLEOTIDE SEQUENCE [LARGE SCALE GENOMIC DNA]</scope>
    <source>
        <strain evidence="3">JCM 17326</strain>
    </source>
</reference>
<evidence type="ECO:0000313" key="2">
    <source>
        <dbReference type="EMBL" id="GAA3545365.1"/>
    </source>
</evidence>
<feature type="transmembrane region" description="Helical" evidence="1">
    <location>
        <begin position="21"/>
        <end position="40"/>
    </location>
</feature>
<organism evidence="2 3">
    <name type="scientific">Nonomuraea rosea</name>
    <dbReference type="NCBI Taxonomy" id="638574"/>
    <lineage>
        <taxon>Bacteria</taxon>
        <taxon>Bacillati</taxon>
        <taxon>Actinomycetota</taxon>
        <taxon>Actinomycetes</taxon>
        <taxon>Streptosporangiales</taxon>
        <taxon>Streptosporangiaceae</taxon>
        <taxon>Nonomuraea</taxon>
    </lineage>
</organism>
<feature type="transmembrane region" description="Helical" evidence="1">
    <location>
        <begin position="419"/>
        <end position="444"/>
    </location>
</feature>
<sequence>MIARAFSGTLVLAGLVVRRDRGLLAAWIAVAVAVPLFNAYSLGALLPTPQARADFAAASAANPVTATLLGPINDLSIEGVVAWRSSLQSLLIAGLAGLLFAIRHTRAEEDAGRRELTAAGAIGRQAALTAVLVVVAVVNAAVTLLLTAALALGPGYDLAGSLLFSLTAAAGGLAFAGCGLVTAQLAQSAARARSVAVGVLVAGVMPGVMVPDDRIGLLPAGWPRIARPYAAGQWWVPLVPLALTVVLLVAAYALSARRDLGAGLLRDRGGSTGPVRAGRLLRGPATLAWRLSGGQVASWTLTLAALSVAVGWVSASFDARFGDLPLMGELLGGGDALLAIFTYVFCLVVACLTVVCALRPYAEESRGRAAPLLAAPTGRTRWLAGHVGLGLAAPAVMLLAVGLGTGLGSGLSTGRPWTILAQTGTALLFVPAAWTIAGLTIALYGLRPRLTVPASWVAVVVSVAFVALWEARVIGREVFLVTPFGYGHPTISPGPVAPAAFALFAAVLVAVGGAAFRRRDLIA</sequence>
<feature type="transmembrane region" description="Helical" evidence="1">
    <location>
        <begin position="126"/>
        <end position="152"/>
    </location>
</feature>
<feature type="transmembrane region" description="Helical" evidence="1">
    <location>
        <begin position="231"/>
        <end position="254"/>
    </location>
</feature>
<keyword evidence="1" id="KW-0472">Membrane</keyword>
<evidence type="ECO:0000256" key="1">
    <source>
        <dbReference type="SAM" id="Phobius"/>
    </source>
</evidence>
<dbReference type="EMBL" id="BAABDQ010000004">
    <property type="protein sequence ID" value="GAA3545365.1"/>
    <property type="molecule type" value="Genomic_DNA"/>
</dbReference>
<feature type="transmembrane region" description="Helical" evidence="1">
    <location>
        <begin position="194"/>
        <end position="211"/>
    </location>
</feature>
<feature type="transmembrane region" description="Helical" evidence="1">
    <location>
        <begin position="337"/>
        <end position="362"/>
    </location>
</feature>
<feature type="transmembrane region" description="Helical" evidence="1">
    <location>
        <begin position="87"/>
        <end position="105"/>
    </location>
</feature>
<feature type="transmembrane region" description="Helical" evidence="1">
    <location>
        <begin position="383"/>
        <end position="407"/>
    </location>
</feature>
<dbReference type="RefSeq" id="WP_345561586.1">
    <property type="nucleotide sequence ID" value="NZ_BAABDQ010000004.1"/>
</dbReference>
<protein>
    <submittedName>
        <fullName evidence="2">Exporter of polyketide antibiotics</fullName>
    </submittedName>
</protein>
<comment type="caution">
    <text evidence="2">The sequence shown here is derived from an EMBL/GenBank/DDBJ whole genome shotgun (WGS) entry which is preliminary data.</text>
</comment>
<keyword evidence="3" id="KW-1185">Reference proteome</keyword>
<proteinExistence type="predicted"/>
<keyword evidence="1" id="KW-1133">Transmembrane helix</keyword>
<gene>
    <name evidence="2" type="ORF">GCM10022419_027000</name>
</gene>
<feature type="transmembrane region" description="Helical" evidence="1">
    <location>
        <begin position="456"/>
        <end position="475"/>
    </location>
</feature>
<feature type="transmembrane region" description="Helical" evidence="1">
    <location>
        <begin position="296"/>
        <end position="317"/>
    </location>
</feature>
<accession>A0ABP6W7C4</accession>
<dbReference type="Proteomes" id="UP001500630">
    <property type="component" value="Unassembled WGS sequence"/>
</dbReference>
<feature type="transmembrane region" description="Helical" evidence="1">
    <location>
        <begin position="495"/>
        <end position="516"/>
    </location>
</feature>
<keyword evidence="1" id="KW-0812">Transmembrane</keyword>
<evidence type="ECO:0000313" key="3">
    <source>
        <dbReference type="Proteomes" id="UP001500630"/>
    </source>
</evidence>